<evidence type="ECO:0000256" key="1">
    <source>
        <dbReference type="ARBA" id="ARBA00009861"/>
    </source>
</evidence>
<dbReference type="KEGG" id="egr:104448916"/>
<evidence type="ECO:0000313" key="4">
    <source>
        <dbReference type="EMBL" id="KCW68074.1"/>
    </source>
</evidence>
<sequence length="449" mass="49975">MEVVVVSKEFVKPYSPTPNHLKIHKLSLLDQFMPTAYVPLVLFYTIEEADRAATTPLRMVQLLKQSLSETLPLFYPLAGKINGDGLSIECDDEGVLFVEARAEFALSRLLHQPDFKTVRKFLPCAAAWRRTEVGDRVAMVQVTAFPCGGVVVGVLISHTAADGASFATFLKGWAAAARKTGEAPHPSFDAPTLFIQNKAFSEEDTFFGMCPVNRGRYGTRRLVFDASAMARLKAKTANVGVQNPTRTEVVTALMCKSLTATMTKVSGLDKPVVFPNAVNLRRRAVPNFHDDSMGNYVWLPTILCQLEEKDYDGLPSLIGWLREAKSKIDGEFVKSLEGDGGFNALQDALRETRESLARTDRLVSFSSWCNFGHYEIDFGWGRPAWVSPVGFPEESENLIGNTVLLMDTRCRKGVEAWVFMDERELEVLEQDEELTEYASINPPVSEIED</sequence>
<organism evidence="4">
    <name type="scientific">Eucalyptus grandis</name>
    <name type="common">Flooded gum</name>
    <dbReference type="NCBI Taxonomy" id="71139"/>
    <lineage>
        <taxon>Eukaryota</taxon>
        <taxon>Viridiplantae</taxon>
        <taxon>Streptophyta</taxon>
        <taxon>Embryophyta</taxon>
        <taxon>Tracheophyta</taxon>
        <taxon>Spermatophyta</taxon>
        <taxon>Magnoliopsida</taxon>
        <taxon>eudicotyledons</taxon>
        <taxon>Gunneridae</taxon>
        <taxon>Pentapetalae</taxon>
        <taxon>rosids</taxon>
        <taxon>malvids</taxon>
        <taxon>Myrtales</taxon>
        <taxon>Myrtaceae</taxon>
        <taxon>Myrtoideae</taxon>
        <taxon>Eucalypteae</taxon>
        <taxon>Eucalyptus</taxon>
    </lineage>
</organism>
<proteinExistence type="inferred from homology"/>
<dbReference type="OMA" id="WVTCTAS"/>
<protein>
    <recommendedName>
        <fullName evidence="5">BAHD acyltransferase</fullName>
    </recommendedName>
</protein>
<keyword evidence="2" id="KW-0808">Transferase</keyword>
<dbReference type="PANTHER" id="PTHR31623:SF33">
    <property type="entry name" value="STEMMADENINE O-ACETYLTRANSFERASE-LIKE"/>
    <property type="match status" value="1"/>
</dbReference>
<dbReference type="STRING" id="71139.A0A059BPX5"/>
<evidence type="ECO:0000256" key="2">
    <source>
        <dbReference type="ARBA" id="ARBA00022679"/>
    </source>
</evidence>
<dbReference type="eggNOG" id="ENOG502QYCI">
    <property type="taxonomic scope" value="Eukaryota"/>
</dbReference>
<dbReference type="InParanoid" id="A0A059BPX5"/>
<evidence type="ECO:0008006" key="5">
    <source>
        <dbReference type="Google" id="ProtNLM"/>
    </source>
</evidence>
<dbReference type="OrthoDB" id="1932220at2759"/>
<dbReference type="GO" id="GO:0016746">
    <property type="term" value="F:acyltransferase activity"/>
    <property type="evidence" value="ECO:0007669"/>
    <property type="project" value="UniProtKB-KW"/>
</dbReference>
<evidence type="ECO:0000256" key="3">
    <source>
        <dbReference type="ARBA" id="ARBA00023315"/>
    </source>
</evidence>
<reference evidence="4" key="1">
    <citation type="submission" date="2013-07" db="EMBL/GenBank/DDBJ databases">
        <title>The genome of Eucalyptus grandis.</title>
        <authorList>
            <person name="Schmutz J."/>
            <person name="Hayes R."/>
            <person name="Myburg A."/>
            <person name="Tuskan G."/>
            <person name="Grattapaglia D."/>
            <person name="Rokhsar D.S."/>
        </authorList>
    </citation>
    <scope>NUCLEOTIDE SEQUENCE</scope>
    <source>
        <tissue evidence="4">Leaf extractions</tissue>
    </source>
</reference>
<dbReference type="Gene3D" id="3.30.559.10">
    <property type="entry name" value="Chloramphenicol acetyltransferase-like domain"/>
    <property type="match status" value="2"/>
</dbReference>
<keyword evidence="3" id="KW-0012">Acyltransferase</keyword>
<name>A0A059BPX5_EUCGR</name>
<comment type="similarity">
    <text evidence="1">Belongs to the plant acyltransferase family.</text>
</comment>
<dbReference type="InterPro" id="IPR023213">
    <property type="entry name" value="CAT-like_dom_sf"/>
</dbReference>
<dbReference type="Gramene" id="KCW68074">
    <property type="protein sequence ID" value="KCW68074"/>
    <property type="gene ID" value="EUGRSUZ_F01758"/>
</dbReference>
<dbReference type="AlphaFoldDB" id="A0A059BPX5"/>
<dbReference type="EMBL" id="KK198758">
    <property type="protein sequence ID" value="KCW68074.1"/>
    <property type="molecule type" value="Genomic_DNA"/>
</dbReference>
<accession>A0A059BPX5</accession>
<dbReference type="PANTHER" id="PTHR31623">
    <property type="entry name" value="F21J9.9"/>
    <property type="match status" value="1"/>
</dbReference>
<dbReference type="Pfam" id="PF02458">
    <property type="entry name" value="Transferase"/>
    <property type="match status" value="1"/>
</dbReference>
<gene>
    <name evidence="4" type="ORF">EUGRSUZ_F01758</name>
</gene>